<protein>
    <recommendedName>
        <fullName evidence="5">Roadblock/LAMTOR2 domain-containing protein</fullName>
    </recommendedName>
</protein>
<evidence type="ECO:0000313" key="1">
    <source>
        <dbReference type="EMBL" id="GJM49977.1"/>
    </source>
</evidence>
<dbReference type="AlphaFoldDB" id="A0AAV5ARP7"/>
<dbReference type="EMBL" id="BQKA01000017">
    <property type="protein sequence ID" value="GJM49977.1"/>
    <property type="molecule type" value="Genomic_DNA"/>
</dbReference>
<dbReference type="EMBL" id="BQKB01000062">
    <property type="protein sequence ID" value="GJM54131.1"/>
    <property type="molecule type" value="Genomic_DNA"/>
</dbReference>
<evidence type="ECO:0000313" key="3">
    <source>
        <dbReference type="Proteomes" id="UP001207736"/>
    </source>
</evidence>
<keyword evidence="4" id="KW-1185">Reference proteome</keyword>
<dbReference type="RefSeq" id="WP_264846930.1">
    <property type="nucleotide sequence ID" value="NZ_BPMA01000036.1"/>
</dbReference>
<accession>A0AAV5ARP7</accession>
<name>A0AAV5ARP7_9FLAO</name>
<gene>
    <name evidence="1" type="ORF">RCZ15_09520</name>
    <name evidence="2" type="ORF">RCZ16_24470</name>
</gene>
<evidence type="ECO:0000313" key="2">
    <source>
        <dbReference type="EMBL" id="GJM54131.1"/>
    </source>
</evidence>
<evidence type="ECO:0000313" key="4">
    <source>
        <dbReference type="Proteomes" id="UP001208692"/>
    </source>
</evidence>
<evidence type="ECO:0008006" key="5">
    <source>
        <dbReference type="Google" id="ProtNLM"/>
    </source>
</evidence>
<sequence length="130" mass="14965">MVDYLNHFVEKIQENIPSFISVSLVNTNDGTILAYKAKNNEDNSPASSFQIEIFKDAIRSFENTEGLTDKRVKDVSIIYKNQVHVTSISDNKQLLVHLVLDNTANLVLAKMIMIRFREELTIKLEQENFF</sequence>
<comment type="caution">
    <text evidence="1">The sequence shown here is derived from an EMBL/GenBank/DDBJ whole genome shotgun (WGS) entry which is preliminary data.</text>
</comment>
<dbReference type="Proteomes" id="UP001208692">
    <property type="component" value="Unassembled WGS sequence"/>
</dbReference>
<proteinExistence type="predicted"/>
<dbReference type="Proteomes" id="UP001207736">
    <property type="component" value="Unassembled WGS sequence"/>
</dbReference>
<reference evidence="1 4" key="1">
    <citation type="submission" date="2021-11" db="EMBL/GenBank/DDBJ databases">
        <title>Draft genome sequence of Capnocytophaga sp. strain KC07075 isolated from cat oral cavity.</title>
        <authorList>
            <person name="Suzuki M."/>
            <person name="Imaoka K."/>
            <person name="Kimura M."/>
            <person name="Morikawa S."/>
            <person name="Maeda K."/>
        </authorList>
    </citation>
    <scope>NUCLEOTIDE SEQUENCE</scope>
    <source>
        <strain evidence="1">KC07075</strain>
        <strain evidence="2 4">KC07079</strain>
    </source>
</reference>
<organism evidence="1 3">
    <name type="scientific">Capnocytophaga catalasegens</name>
    <dbReference type="NCBI Taxonomy" id="1004260"/>
    <lineage>
        <taxon>Bacteria</taxon>
        <taxon>Pseudomonadati</taxon>
        <taxon>Bacteroidota</taxon>
        <taxon>Flavobacteriia</taxon>
        <taxon>Flavobacteriales</taxon>
        <taxon>Flavobacteriaceae</taxon>
        <taxon>Capnocytophaga</taxon>
    </lineage>
</organism>